<sequence>MVTEVGEGPSGLPNAATEDVNTGIHTGTSATKHASRQSAAKWFDDVIAPPVGFAGNVGTRLPVHWLLWRADGVSQSHDCGDIWGLTCRTHPLGLRFCCLDSHR</sequence>
<organism evidence="2 3">
    <name type="scientific">Albula glossodonta</name>
    <name type="common">roundjaw bonefish</name>
    <dbReference type="NCBI Taxonomy" id="121402"/>
    <lineage>
        <taxon>Eukaryota</taxon>
        <taxon>Metazoa</taxon>
        <taxon>Chordata</taxon>
        <taxon>Craniata</taxon>
        <taxon>Vertebrata</taxon>
        <taxon>Euteleostomi</taxon>
        <taxon>Actinopterygii</taxon>
        <taxon>Neopterygii</taxon>
        <taxon>Teleostei</taxon>
        <taxon>Albuliformes</taxon>
        <taxon>Albulidae</taxon>
        <taxon>Albula</taxon>
    </lineage>
</organism>
<dbReference type="Proteomes" id="UP000824540">
    <property type="component" value="Unassembled WGS sequence"/>
</dbReference>
<gene>
    <name evidence="2" type="ORF">JZ751_012996</name>
</gene>
<evidence type="ECO:0000313" key="3">
    <source>
        <dbReference type="Proteomes" id="UP000824540"/>
    </source>
</evidence>
<evidence type="ECO:0000313" key="2">
    <source>
        <dbReference type="EMBL" id="KAG9333215.1"/>
    </source>
</evidence>
<feature type="region of interest" description="Disordered" evidence="1">
    <location>
        <begin position="1"/>
        <end position="33"/>
    </location>
</feature>
<proteinExistence type="predicted"/>
<dbReference type="EMBL" id="JAFBMS010000210">
    <property type="protein sequence ID" value="KAG9333215.1"/>
    <property type="molecule type" value="Genomic_DNA"/>
</dbReference>
<feature type="compositionally biased region" description="Polar residues" evidence="1">
    <location>
        <begin position="19"/>
        <end position="33"/>
    </location>
</feature>
<reference evidence="2" key="1">
    <citation type="thesis" date="2021" institute="BYU ScholarsArchive" country="Provo, UT, USA">
        <title>Applications of and Algorithms for Genome Assembly and Genomic Analyses with an Emphasis on Marine Teleosts.</title>
        <authorList>
            <person name="Pickett B.D."/>
        </authorList>
    </citation>
    <scope>NUCLEOTIDE SEQUENCE</scope>
    <source>
        <strain evidence="2">HI-2016</strain>
    </source>
</reference>
<keyword evidence="3" id="KW-1185">Reference proteome</keyword>
<dbReference type="AlphaFoldDB" id="A0A8T2MYK5"/>
<evidence type="ECO:0000256" key="1">
    <source>
        <dbReference type="SAM" id="MobiDB-lite"/>
    </source>
</evidence>
<comment type="caution">
    <text evidence="2">The sequence shown here is derived from an EMBL/GenBank/DDBJ whole genome shotgun (WGS) entry which is preliminary data.</text>
</comment>
<protein>
    <submittedName>
        <fullName evidence="2">Uncharacterized protein</fullName>
    </submittedName>
</protein>
<name>A0A8T2MYK5_9TELE</name>
<accession>A0A8T2MYK5</accession>